<gene>
    <name evidence="2" type="ORF">CERSUDRAFT_117255</name>
</gene>
<dbReference type="HOGENOM" id="CLU_100697_0_0_1"/>
<dbReference type="EMBL" id="KB445803">
    <property type="protein sequence ID" value="EMD34386.1"/>
    <property type="molecule type" value="Genomic_DNA"/>
</dbReference>
<dbReference type="Proteomes" id="UP000016930">
    <property type="component" value="Unassembled WGS sequence"/>
</dbReference>
<evidence type="ECO:0000313" key="3">
    <source>
        <dbReference type="Proteomes" id="UP000016930"/>
    </source>
</evidence>
<sequence>MAGRKRAAEESETTATAPAEGETTGRPTRAAKARKTERSTSPKARRGGKRGPRANMAAGTFKSRALPLHVNVTHTPPALLDDETVQVANADPGFVGATTLVPTTFSTGTYGWKGSKRLTVELQNGEGEEREKVHVMLTINATVMGSKGAKDEENGETKGEHVADDAAEGTVEVSTADLAPAASENTDSQATDALATDAADVEITAIQADPQPNAPEPAA</sequence>
<organism evidence="2 3">
    <name type="scientific">Ceriporiopsis subvermispora (strain B)</name>
    <name type="common">White-rot fungus</name>
    <name type="synonym">Gelatoporia subvermispora</name>
    <dbReference type="NCBI Taxonomy" id="914234"/>
    <lineage>
        <taxon>Eukaryota</taxon>
        <taxon>Fungi</taxon>
        <taxon>Dikarya</taxon>
        <taxon>Basidiomycota</taxon>
        <taxon>Agaricomycotina</taxon>
        <taxon>Agaricomycetes</taxon>
        <taxon>Polyporales</taxon>
        <taxon>Gelatoporiaceae</taxon>
        <taxon>Gelatoporia</taxon>
    </lineage>
</organism>
<feature type="region of interest" description="Disordered" evidence="1">
    <location>
        <begin position="146"/>
        <end position="219"/>
    </location>
</feature>
<evidence type="ECO:0000313" key="2">
    <source>
        <dbReference type="EMBL" id="EMD34386.1"/>
    </source>
</evidence>
<feature type="compositionally biased region" description="Basic and acidic residues" evidence="1">
    <location>
        <begin position="148"/>
        <end position="164"/>
    </location>
</feature>
<feature type="compositionally biased region" description="Basic residues" evidence="1">
    <location>
        <begin position="43"/>
        <end position="52"/>
    </location>
</feature>
<dbReference type="STRING" id="914234.M2R688"/>
<proteinExistence type="predicted"/>
<name>M2R688_CERS8</name>
<feature type="region of interest" description="Disordered" evidence="1">
    <location>
        <begin position="1"/>
        <end position="60"/>
    </location>
</feature>
<evidence type="ECO:0000256" key="1">
    <source>
        <dbReference type="SAM" id="MobiDB-lite"/>
    </source>
</evidence>
<accession>M2R688</accession>
<reference evidence="2 3" key="1">
    <citation type="journal article" date="2012" name="Proc. Natl. Acad. Sci. U.S.A.">
        <title>Comparative genomics of Ceriporiopsis subvermispora and Phanerochaete chrysosporium provide insight into selective ligninolysis.</title>
        <authorList>
            <person name="Fernandez-Fueyo E."/>
            <person name="Ruiz-Duenas F.J."/>
            <person name="Ferreira P."/>
            <person name="Floudas D."/>
            <person name="Hibbett D.S."/>
            <person name="Canessa P."/>
            <person name="Larrondo L.F."/>
            <person name="James T.Y."/>
            <person name="Seelenfreund D."/>
            <person name="Lobos S."/>
            <person name="Polanco R."/>
            <person name="Tello M."/>
            <person name="Honda Y."/>
            <person name="Watanabe T."/>
            <person name="Watanabe T."/>
            <person name="Ryu J.S."/>
            <person name="Kubicek C.P."/>
            <person name="Schmoll M."/>
            <person name="Gaskell J."/>
            <person name="Hammel K.E."/>
            <person name="St John F.J."/>
            <person name="Vanden Wymelenberg A."/>
            <person name="Sabat G."/>
            <person name="Splinter BonDurant S."/>
            <person name="Syed K."/>
            <person name="Yadav J.S."/>
            <person name="Doddapaneni H."/>
            <person name="Subramanian V."/>
            <person name="Lavin J.L."/>
            <person name="Oguiza J.A."/>
            <person name="Perez G."/>
            <person name="Pisabarro A.G."/>
            <person name="Ramirez L."/>
            <person name="Santoyo F."/>
            <person name="Master E."/>
            <person name="Coutinho P.M."/>
            <person name="Henrissat B."/>
            <person name="Lombard V."/>
            <person name="Magnuson J.K."/>
            <person name="Kuees U."/>
            <person name="Hori C."/>
            <person name="Igarashi K."/>
            <person name="Samejima M."/>
            <person name="Held B.W."/>
            <person name="Barry K.W."/>
            <person name="LaButti K.M."/>
            <person name="Lapidus A."/>
            <person name="Lindquist E.A."/>
            <person name="Lucas S.M."/>
            <person name="Riley R."/>
            <person name="Salamov A.A."/>
            <person name="Hoffmeister D."/>
            <person name="Schwenk D."/>
            <person name="Hadar Y."/>
            <person name="Yarden O."/>
            <person name="de Vries R.P."/>
            <person name="Wiebenga A."/>
            <person name="Stenlid J."/>
            <person name="Eastwood D."/>
            <person name="Grigoriev I.V."/>
            <person name="Berka R.M."/>
            <person name="Blanchette R.A."/>
            <person name="Kersten P."/>
            <person name="Martinez A.T."/>
            <person name="Vicuna R."/>
            <person name="Cullen D."/>
        </authorList>
    </citation>
    <scope>NUCLEOTIDE SEQUENCE [LARGE SCALE GENOMIC DNA]</scope>
    <source>
        <strain evidence="2 3">B</strain>
    </source>
</reference>
<feature type="compositionally biased region" description="Low complexity" evidence="1">
    <location>
        <begin position="186"/>
        <end position="198"/>
    </location>
</feature>
<feature type="compositionally biased region" description="Low complexity" evidence="1">
    <location>
        <begin position="13"/>
        <end position="24"/>
    </location>
</feature>
<dbReference type="AlphaFoldDB" id="M2R688"/>
<keyword evidence="3" id="KW-1185">Reference proteome</keyword>
<dbReference type="OrthoDB" id="2497589at2759"/>
<protein>
    <submittedName>
        <fullName evidence="2">Uncharacterized protein</fullName>
    </submittedName>
</protein>